<feature type="domain" description="Carbohydrate kinase FGGY C-terminal" evidence="8">
    <location>
        <begin position="250"/>
        <end position="440"/>
    </location>
</feature>
<organism evidence="9 10">
    <name type="scientific">Enterococcus aquimarinus</name>
    <dbReference type="NCBI Taxonomy" id="328396"/>
    <lineage>
        <taxon>Bacteria</taxon>
        <taxon>Bacillati</taxon>
        <taxon>Bacillota</taxon>
        <taxon>Bacilli</taxon>
        <taxon>Lactobacillales</taxon>
        <taxon>Enterococcaceae</taxon>
        <taxon>Enterococcus</taxon>
    </lineage>
</organism>
<evidence type="ECO:0000259" key="7">
    <source>
        <dbReference type="Pfam" id="PF00370"/>
    </source>
</evidence>
<gene>
    <name evidence="9" type="ORF">RU93_GL002084</name>
</gene>
<protein>
    <submittedName>
        <fullName evidence="9">Carbohydrate kinase FGGY</fullName>
    </submittedName>
</protein>
<accession>A0A1L8QSR8</accession>
<dbReference type="CDD" id="cd07771">
    <property type="entry name" value="ASKHA_NBD_FGGY_RhaB-like"/>
    <property type="match status" value="1"/>
</dbReference>
<dbReference type="GO" id="GO:0019301">
    <property type="term" value="P:rhamnose catabolic process"/>
    <property type="evidence" value="ECO:0007669"/>
    <property type="project" value="InterPro"/>
</dbReference>
<keyword evidence="3" id="KW-0547">Nucleotide-binding</keyword>
<dbReference type="InterPro" id="IPR018485">
    <property type="entry name" value="FGGY_C"/>
</dbReference>
<dbReference type="STRING" id="328396.RU93_GL002084"/>
<dbReference type="Proteomes" id="UP000182149">
    <property type="component" value="Unassembled WGS sequence"/>
</dbReference>
<dbReference type="FunFam" id="3.30.420.40:FF:000064">
    <property type="entry name" value="Rhamnulokinase"/>
    <property type="match status" value="1"/>
</dbReference>
<evidence type="ECO:0000256" key="5">
    <source>
        <dbReference type="ARBA" id="ARBA00022840"/>
    </source>
</evidence>
<evidence type="ECO:0000259" key="8">
    <source>
        <dbReference type="Pfam" id="PF02782"/>
    </source>
</evidence>
<dbReference type="InterPro" id="IPR018484">
    <property type="entry name" value="FGGY_N"/>
</dbReference>
<dbReference type="GO" id="GO:0008993">
    <property type="term" value="F:rhamnulokinase activity"/>
    <property type="evidence" value="ECO:0007669"/>
    <property type="project" value="InterPro"/>
</dbReference>
<feature type="domain" description="Carbohydrate kinase FGGY N-terminal" evidence="7">
    <location>
        <begin position="5"/>
        <end position="240"/>
    </location>
</feature>
<dbReference type="AlphaFoldDB" id="A0A1L8QSR8"/>
<dbReference type="InterPro" id="IPR043129">
    <property type="entry name" value="ATPase_NBD"/>
</dbReference>
<keyword evidence="4 9" id="KW-0418">Kinase</keyword>
<dbReference type="Pfam" id="PF02782">
    <property type="entry name" value="FGGY_C"/>
    <property type="match status" value="1"/>
</dbReference>
<evidence type="ECO:0000256" key="6">
    <source>
        <dbReference type="ARBA" id="ARBA00023308"/>
    </source>
</evidence>
<keyword evidence="2" id="KW-0808">Transferase</keyword>
<comment type="similarity">
    <text evidence="1">Belongs to the FGGY kinase family.</text>
</comment>
<dbReference type="Pfam" id="PF00370">
    <property type="entry name" value="FGGY_N"/>
    <property type="match status" value="1"/>
</dbReference>
<evidence type="ECO:0000313" key="9">
    <source>
        <dbReference type="EMBL" id="OJG10568.1"/>
    </source>
</evidence>
<dbReference type="PANTHER" id="PTHR43095:SF2">
    <property type="entry name" value="GLUCONOKINASE"/>
    <property type="match status" value="1"/>
</dbReference>
<evidence type="ECO:0000256" key="3">
    <source>
        <dbReference type="ARBA" id="ARBA00022741"/>
    </source>
</evidence>
<keyword evidence="10" id="KW-1185">Reference proteome</keyword>
<dbReference type="InterPro" id="IPR050406">
    <property type="entry name" value="FGGY_Carb_Kinase"/>
</dbReference>
<dbReference type="SUPFAM" id="SSF53067">
    <property type="entry name" value="Actin-like ATPase domain"/>
    <property type="match status" value="2"/>
</dbReference>
<dbReference type="InterPro" id="IPR013449">
    <property type="entry name" value="Rhamnulokinase"/>
</dbReference>
<evidence type="ECO:0000256" key="1">
    <source>
        <dbReference type="ARBA" id="ARBA00009156"/>
    </source>
</evidence>
<sequence>MQKNVLAFDFGASSGRVIVGKYYHGKLELEEVHRFPNYPVEEEGGLYWDIDYLFQQVIKGIEVATNNYPIDSLGIDTWGVDFGLLDKEGQLLKKPRNYRDPRTKDILAKVNPILPLEEIYQQTGNQLMEINTLFQLLAIKWQDPELFKKADQLLMMPDLLNYLLTGKKVAERSIASTAQLVNPHSKEWDETLLHTFDLPKKLFPTLVEAGNSLGYIKPALGLPKIKVFNICEHDTASAVVSVPSNQRFLFVSCGTWSLVGTELPAPIINNKAFHYNLTNESGINGSTRFLKNCTGLWIIQEVKRNFEALGRTYSFAEMTDQANKAKPFQCLIDTDDAIFVAPGNMIRRIQEYAKETQQSIPETDGEIARCVYESLAMKYKYTFLEITDAVGAEFDTVNIVGGGSQAAILCQMVADASNMRVCAGPVEATAIGNVAVQLMAQGVFEDLTAVREWVKEVAEVKYYYPTLNNREWDRQFSRYQKIMNMKK</sequence>
<evidence type="ECO:0000313" key="10">
    <source>
        <dbReference type="Proteomes" id="UP000182149"/>
    </source>
</evidence>
<dbReference type="GO" id="GO:0005524">
    <property type="term" value="F:ATP binding"/>
    <property type="evidence" value="ECO:0007669"/>
    <property type="project" value="UniProtKB-KW"/>
</dbReference>
<dbReference type="EMBL" id="JXKD01000007">
    <property type="protein sequence ID" value="OJG10568.1"/>
    <property type="molecule type" value="Genomic_DNA"/>
</dbReference>
<dbReference type="Gene3D" id="3.30.420.40">
    <property type="match status" value="2"/>
</dbReference>
<comment type="caution">
    <text evidence="9">The sequence shown here is derived from an EMBL/GenBank/DDBJ whole genome shotgun (WGS) entry which is preliminary data.</text>
</comment>
<name>A0A1L8QSR8_9ENTE</name>
<evidence type="ECO:0000256" key="2">
    <source>
        <dbReference type="ARBA" id="ARBA00022679"/>
    </source>
</evidence>
<reference evidence="9 10" key="1">
    <citation type="submission" date="2014-12" db="EMBL/GenBank/DDBJ databases">
        <title>Draft genome sequences of 29 type strains of Enterococci.</title>
        <authorList>
            <person name="Zhong Z."/>
            <person name="Sun Z."/>
            <person name="Liu W."/>
            <person name="Zhang W."/>
            <person name="Zhang H."/>
        </authorList>
    </citation>
    <scope>NUCLEOTIDE SEQUENCE [LARGE SCALE GENOMIC DNA]</scope>
    <source>
        <strain evidence="9 10">DSM 17690</strain>
    </source>
</reference>
<dbReference type="RefSeq" id="WP_071874786.1">
    <property type="nucleotide sequence ID" value="NZ_JBHSHF010000023.1"/>
</dbReference>
<dbReference type="OrthoDB" id="9805576at2"/>
<evidence type="ECO:0000256" key="4">
    <source>
        <dbReference type="ARBA" id="ARBA00022777"/>
    </source>
</evidence>
<dbReference type="PANTHER" id="PTHR43095">
    <property type="entry name" value="SUGAR KINASE"/>
    <property type="match status" value="1"/>
</dbReference>
<keyword evidence="6" id="KW-0684">Rhamnose metabolism</keyword>
<proteinExistence type="inferred from homology"/>
<keyword evidence="5" id="KW-0067">ATP-binding</keyword>